<organism evidence="2 3">
    <name type="scientific">Mocis latipes granulovirus</name>
    <dbReference type="NCBI Taxonomy" id="2072024"/>
    <lineage>
        <taxon>Viruses</taxon>
        <taxon>Viruses incertae sedis</taxon>
        <taxon>Naldaviricetes</taxon>
        <taxon>Lefavirales</taxon>
        <taxon>Baculoviridae</taxon>
        <taxon>Betabaculovirus</taxon>
        <taxon>Betabaculovirus molatipedis</taxon>
    </lineage>
</organism>
<sequence>MLGKILLTLFLLCIIVLFVINASRAPDELETEPEDFNCIYTNPDDCSSYYNCLGAKIQCSLMERFDTNTMSCRTFYNVDCGTRPNPPDPTAAEICAPYHDGTIFGWQRYPLRHCQYFANCRTLRPDLTLSYCGPVNKFDDNVNYCLVGPVDCNDRCMGDDCPIPL</sequence>
<feature type="domain" description="Chitin-binding type-2" evidence="1">
    <location>
        <begin position="93"/>
        <end position="154"/>
    </location>
</feature>
<dbReference type="GeneID" id="27429774"/>
<feature type="domain" description="Chitin-binding type-2" evidence="1">
    <location>
        <begin position="36"/>
        <end position="82"/>
    </location>
</feature>
<dbReference type="RefSeq" id="YP_009249909.1">
    <property type="nucleotide sequence ID" value="NC_029996.1"/>
</dbReference>
<dbReference type="GO" id="GO:0005576">
    <property type="term" value="C:extracellular region"/>
    <property type="evidence" value="ECO:0007669"/>
    <property type="project" value="InterPro"/>
</dbReference>
<proteinExistence type="predicted"/>
<reference evidence="2 3" key="1">
    <citation type="submission" date="2015-03" db="EMBL/GenBank/DDBJ databases">
        <title>The complete genome sequence of Mocis sp. granulovirus.</title>
        <authorList>
            <person name="Ardisson-Araujo D.M.P."/>
            <person name="Melo F.L."/>
            <person name="Sosa-Gomez D.R."/>
            <person name="Ribeiro B.M."/>
        </authorList>
    </citation>
    <scope>NUCLEOTIDE SEQUENCE [LARGE SCALE GENOMIC DNA]</scope>
    <source>
        <strain evidence="2">Southern Brazil</strain>
    </source>
</reference>
<evidence type="ECO:0000313" key="3">
    <source>
        <dbReference type="Proteomes" id="UP000202962"/>
    </source>
</evidence>
<name>A0A162GVQ7_9BBAC</name>
<dbReference type="InterPro" id="IPR002557">
    <property type="entry name" value="Chitin-bd_dom"/>
</dbReference>
<accession>A0A162GVQ7</accession>
<dbReference type="KEGG" id="vg:27429774"/>
<protein>
    <recommendedName>
        <fullName evidence="1">Chitin-binding type-2 domain-containing protein</fullName>
    </recommendedName>
</protein>
<keyword evidence="3" id="KW-1185">Reference proteome</keyword>
<dbReference type="Proteomes" id="UP000202962">
    <property type="component" value="Segment"/>
</dbReference>
<evidence type="ECO:0000259" key="1">
    <source>
        <dbReference type="SMART" id="SM00494"/>
    </source>
</evidence>
<evidence type="ECO:0000313" key="2">
    <source>
        <dbReference type="EMBL" id="AKR17437.1"/>
    </source>
</evidence>
<dbReference type="InterPro" id="IPR036508">
    <property type="entry name" value="Chitin-bd_dom_sf"/>
</dbReference>
<dbReference type="EMBL" id="KR011718">
    <property type="protein sequence ID" value="AKR17437.1"/>
    <property type="molecule type" value="Genomic_DNA"/>
</dbReference>
<dbReference type="SUPFAM" id="SSF57625">
    <property type="entry name" value="Invertebrate chitin-binding proteins"/>
    <property type="match status" value="1"/>
</dbReference>
<dbReference type="GO" id="GO:0008061">
    <property type="term" value="F:chitin binding"/>
    <property type="evidence" value="ECO:0007669"/>
    <property type="project" value="InterPro"/>
</dbReference>
<dbReference type="OrthoDB" id="24146at10239"/>
<dbReference type="SMART" id="SM00494">
    <property type="entry name" value="ChtBD2"/>
    <property type="match status" value="2"/>
</dbReference>